<proteinExistence type="inferred from homology"/>
<dbReference type="InterPro" id="IPR000340">
    <property type="entry name" value="Dual-sp_phosphatase_cat-dom"/>
</dbReference>
<dbReference type="InterPro" id="IPR029021">
    <property type="entry name" value="Prot-tyrosine_phosphatase-like"/>
</dbReference>
<dbReference type="Pfam" id="PF00782">
    <property type="entry name" value="DSPc"/>
    <property type="match status" value="1"/>
</dbReference>
<evidence type="ECO:0000313" key="9">
    <source>
        <dbReference type="Proteomes" id="UP000278807"/>
    </source>
</evidence>
<dbReference type="PROSITE" id="PS50056">
    <property type="entry name" value="TYR_PHOSPHATASE_2"/>
    <property type="match status" value="1"/>
</dbReference>
<dbReference type="Proteomes" id="UP000278807">
    <property type="component" value="Unassembled WGS sequence"/>
</dbReference>
<dbReference type="EMBL" id="UZAE01000885">
    <property type="protein sequence ID" value="VDN97851.1"/>
    <property type="molecule type" value="Genomic_DNA"/>
</dbReference>
<feature type="region of interest" description="Disordered" evidence="5">
    <location>
        <begin position="1"/>
        <end position="33"/>
    </location>
</feature>
<dbReference type="STRING" id="102285.A0A0R3T4K5"/>
<dbReference type="WBParaSite" id="HNAJ_0000199301-mRNA-1">
    <property type="protein sequence ID" value="HNAJ_0000199301-mRNA-1"/>
    <property type="gene ID" value="HNAJ_0000199301"/>
</dbReference>
<dbReference type="AlphaFoldDB" id="A0A0R3T4K5"/>
<dbReference type="PROSITE" id="PS50054">
    <property type="entry name" value="TYR_PHOSPHATASE_DUAL"/>
    <property type="match status" value="1"/>
</dbReference>
<dbReference type="GO" id="GO:0017017">
    <property type="term" value="F:MAP kinase tyrosine/serine/threonine phosphatase activity"/>
    <property type="evidence" value="ECO:0007669"/>
    <property type="project" value="TreeGrafter"/>
</dbReference>
<dbReference type="GO" id="GO:0033550">
    <property type="term" value="F:MAP kinase tyrosine phosphatase activity"/>
    <property type="evidence" value="ECO:0007669"/>
    <property type="project" value="TreeGrafter"/>
</dbReference>
<keyword evidence="9" id="KW-1185">Reference proteome</keyword>
<name>A0A0R3T4K5_RODNA</name>
<feature type="domain" description="Tyrosine-protein phosphatase" evidence="6">
    <location>
        <begin position="87"/>
        <end position="230"/>
    </location>
</feature>
<dbReference type="Gene3D" id="3.90.190.10">
    <property type="entry name" value="Protein tyrosine phosphatase superfamily"/>
    <property type="match status" value="1"/>
</dbReference>
<dbReference type="OrthoDB" id="165342at2759"/>
<dbReference type="InterPro" id="IPR000387">
    <property type="entry name" value="Tyr_Pase_dom"/>
</dbReference>
<keyword evidence="4" id="KW-0904">Protein phosphatase</keyword>
<accession>A0A0R3T4K5</accession>
<dbReference type="InterPro" id="IPR016130">
    <property type="entry name" value="Tyr_Pase_AS"/>
</dbReference>
<evidence type="ECO:0000259" key="6">
    <source>
        <dbReference type="PROSITE" id="PS50054"/>
    </source>
</evidence>
<dbReference type="GO" id="GO:0043409">
    <property type="term" value="P:negative regulation of MAPK cascade"/>
    <property type="evidence" value="ECO:0007669"/>
    <property type="project" value="TreeGrafter"/>
</dbReference>
<evidence type="ECO:0000256" key="2">
    <source>
        <dbReference type="ARBA" id="ARBA00013064"/>
    </source>
</evidence>
<sequence length="265" mass="30013">MFAPRNTTYGSIEKIKDNTHPNKQTTRKPMRDKTHIEHLTLSGTANPTPNNNSSKLLLNKNRLKIPKLKIPPRPPVVFRSVSRENVSISQILDFLYLGNSRDARNFESLKELGITHIINATRDLPNYVEGNGDIKYLRVAVEDSGTADLTPYFTPTIEFIDVTVRAKGRVLVHCQEGVSRSASLVIAYIMAHSNLSLMRAFTVVSHARPIICPNINFLGQLDQFYQSLQHSNNAYVQSYPYIHQSVEQMIAKRYQDYQAEASRVA</sequence>
<dbReference type="PANTHER" id="PTHR10159:SF528">
    <property type="entry name" value="PUCKERED, ISOFORM A"/>
    <property type="match status" value="1"/>
</dbReference>
<evidence type="ECO:0000313" key="8">
    <source>
        <dbReference type="EMBL" id="VDN97851.1"/>
    </source>
</evidence>
<evidence type="ECO:0000313" key="10">
    <source>
        <dbReference type="WBParaSite" id="HNAJ_0000199301-mRNA-1"/>
    </source>
</evidence>
<dbReference type="PANTHER" id="PTHR10159">
    <property type="entry name" value="DUAL SPECIFICITY PROTEIN PHOSPHATASE"/>
    <property type="match status" value="1"/>
</dbReference>
<evidence type="ECO:0000256" key="3">
    <source>
        <dbReference type="ARBA" id="ARBA00022801"/>
    </source>
</evidence>
<comment type="similarity">
    <text evidence="1">Belongs to the protein-tyrosine phosphatase family. Non-receptor class dual specificity subfamily.</text>
</comment>
<reference evidence="8 9" key="2">
    <citation type="submission" date="2018-11" db="EMBL/GenBank/DDBJ databases">
        <authorList>
            <consortium name="Pathogen Informatics"/>
        </authorList>
    </citation>
    <scope>NUCLEOTIDE SEQUENCE [LARGE SCALE GENOMIC DNA]</scope>
</reference>
<organism evidence="10">
    <name type="scientific">Rodentolepis nana</name>
    <name type="common">Dwarf tapeworm</name>
    <name type="synonym">Hymenolepis nana</name>
    <dbReference type="NCBI Taxonomy" id="102285"/>
    <lineage>
        <taxon>Eukaryota</taxon>
        <taxon>Metazoa</taxon>
        <taxon>Spiralia</taxon>
        <taxon>Lophotrochozoa</taxon>
        <taxon>Platyhelminthes</taxon>
        <taxon>Cestoda</taxon>
        <taxon>Eucestoda</taxon>
        <taxon>Cyclophyllidea</taxon>
        <taxon>Hymenolepididae</taxon>
        <taxon>Rodentolepis</taxon>
    </lineage>
</organism>
<feature type="compositionally biased region" description="Polar residues" evidence="5">
    <location>
        <begin position="1"/>
        <end position="10"/>
    </location>
</feature>
<dbReference type="PROSITE" id="PS00383">
    <property type="entry name" value="TYR_PHOSPHATASE_1"/>
    <property type="match status" value="1"/>
</dbReference>
<evidence type="ECO:0000256" key="1">
    <source>
        <dbReference type="ARBA" id="ARBA00008601"/>
    </source>
</evidence>
<dbReference type="CDD" id="cd14498">
    <property type="entry name" value="DSP"/>
    <property type="match status" value="1"/>
</dbReference>
<dbReference type="PRINTS" id="PR01908">
    <property type="entry name" value="ADSPHPHTASE"/>
</dbReference>
<dbReference type="EC" id="3.1.3.48" evidence="2"/>
<dbReference type="InterPro" id="IPR020422">
    <property type="entry name" value="TYR_PHOSPHATASE_DUAL_dom"/>
</dbReference>
<feature type="domain" description="Tyrosine specific protein phosphatases" evidence="7">
    <location>
        <begin position="157"/>
        <end position="209"/>
    </location>
</feature>
<dbReference type="GO" id="GO:0008330">
    <property type="term" value="F:protein tyrosine/threonine phosphatase activity"/>
    <property type="evidence" value="ECO:0007669"/>
    <property type="project" value="TreeGrafter"/>
</dbReference>
<evidence type="ECO:0000259" key="7">
    <source>
        <dbReference type="PROSITE" id="PS50056"/>
    </source>
</evidence>
<dbReference type="SMART" id="SM00195">
    <property type="entry name" value="DSPc"/>
    <property type="match status" value="1"/>
</dbReference>
<dbReference type="GO" id="GO:0005829">
    <property type="term" value="C:cytosol"/>
    <property type="evidence" value="ECO:0007669"/>
    <property type="project" value="TreeGrafter"/>
</dbReference>
<reference evidence="10" key="1">
    <citation type="submission" date="2017-02" db="UniProtKB">
        <authorList>
            <consortium name="WormBaseParasite"/>
        </authorList>
    </citation>
    <scope>IDENTIFICATION</scope>
</reference>
<keyword evidence="3" id="KW-0378">Hydrolase</keyword>
<evidence type="ECO:0000256" key="5">
    <source>
        <dbReference type="SAM" id="MobiDB-lite"/>
    </source>
</evidence>
<evidence type="ECO:0000256" key="4">
    <source>
        <dbReference type="ARBA" id="ARBA00022912"/>
    </source>
</evidence>
<gene>
    <name evidence="8" type="ORF">HNAJ_LOCUS1992</name>
</gene>
<dbReference type="SUPFAM" id="SSF52799">
    <property type="entry name" value="(Phosphotyrosine protein) phosphatases II"/>
    <property type="match status" value="1"/>
</dbReference>
<protein>
    <recommendedName>
        <fullName evidence="2">protein-tyrosine-phosphatase</fullName>
        <ecNumber evidence="2">3.1.3.48</ecNumber>
    </recommendedName>
</protein>